<evidence type="ECO:0000313" key="2">
    <source>
        <dbReference type="EMBL" id="ALO79427.1"/>
    </source>
</evidence>
<protein>
    <submittedName>
        <fullName evidence="2">Uncharacterized protein</fullName>
    </submittedName>
</protein>
<evidence type="ECO:0000256" key="1">
    <source>
        <dbReference type="SAM" id="Phobius"/>
    </source>
</evidence>
<reference evidence="4" key="1">
    <citation type="submission" date="2015-11" db="EMBL/GenBank/DDBJ databases">
        <authorList>
            <person name="Sharaf A."/>
            <person name="Marie M.E."/>
            <person name="Esson H."/>
            <person name="El-Afifi I.S."/>
            <person name="Hammad M.A."/>
        </authorList>
    </citation>
    <scope>NUCLEOTIDE SEQUENCE [LARGE SCALE GENOMIC DNA]</scope>
</reference>
<reference evidence="2" key="2">
    <citation type="submission" date="2015-11" db="EMBL/GenBank/DDBJ databases">
        <authorList>
            <person name="Zhang Y."/>
            <person name="Guo Z."/>
        </authorList>
    </citation>
    <scope>NUCLEOTIDE SEQUENCE [LARGE SCALE GENOMIC DNA]</scope>
</reference>
<accession>A0A0S2MU57</accession>
<dbReference type="OrthoDB" id="28685at10239"/>
<dbReference type="Proteomes" id="UP000225963">
    <property type="component" value="Segment"/>
</dbReference>
<dbReference type="EMBL" id="KT995480">
    <property type="protein sequence ID" value="ALO79427.1"/>
    <property type="molecule type" value="Genomic_DNA"/>
</dbReference>
<keyword evidence="1" id="KW-0472">Membrane</keyword>
<sequence length="47" mass="5590">MVISLPLFGIMFGFSMFIVGTVSYCIGHSHGVDWILDEWERKRRRDW</sequence>
<keyword evidence="1" id="KW-1133">Transmembrane helix</keyword>
<keyword evidence="4" id="KW-1185">Reference proteome</keyword>
<name>A0A0S2MU57_9CAUD</name>
<proteinExistence type="predicted"/>
<dbReference type="EMBL" id="KT995480">
    <property type="protein sequence ID" value="ALO79675.1"/>
    <property type="molecule type" value="Genomic_DNA"/>
</dbReference>
<organism evidence="2 4">
    <name type="scientific">Bacillus phage BM15</name>
    <dbReference type="NCBI Taxonomy" id="1755680"/>
    <lineage>
        <taxon>Viruses</taxon>
        <taxon>Duplodnaviria</taxon>
        <taxon>Heunggongvirae</taxon>
        <taxon>Uroviricota</taxon>
        <taxon>Caudoviricetes</taxon>
        <taxon>Herelleviridae</taxon>
        <taxon>Bastillevirinae</taxon>
        <taxon>Caeruleovirus</taxon>
        <taxon>Caeruleovirus BM15</taxon>
    </lineage>
</organism>
<feature type="transmembrane region" description="Helical" evidence="1">
    <location>
        <begin position="6"/>
        <end position="26"/>
    </location>
</feature>
<evidence type="ECO:0000313" key="3">
    <source>
        <dbReference type="EMBL" id="ALO79675.1"/>
    </source>
</evidence>
<keyword evidence="1" id="KW-0812">Transmembrane</keyword>
<gene>
    <name evidence="3" type="ORF">BM10_271</name>
    <name evidence="2" type="ORF">BM10_6</name>
</gene>
<evidence type="ECO:0000313" key="4">
    <source>
        <dbReference type="Proteomes" id="UP000225963"/>
    </source>
</evidence>